<keyword evidence="2 5" id="KW-0547">Nucleotide-binding</keyword>
<sequence>MAYKSTKTFLIVGMAGTGKSTFSQSLYTWISSQYPPIIDFKSCLNSNITSINLDPATLKVKMPLDLDIREYFDYENVMETYNIGPNGAVTTIINLFLMRWDVKITSNFVIIDTPGQIEAFVWSNAGKVLVDKLVYCRSGVSDKIGDNSVKNDLMSGESIESGKSKSAKAGVNPNSVILLYLIDSQECKKPSVFMCNMIYALILKLRFNVPILIVFNKVDLSPMPVEWISNYEKFMNDVNDDSMCNSLLSSMALYFEEYYRSFDYIGVSSITGEGRDEFFERIEKMMDKNV</sequence>
<evidence type="ECO:0000256" key="3">
    <source>
        <dbReference type="ARBA" id="ARBA00022801"/>
    </source>
</evidence>
<comment type="function">
    <text evidence="5">Small GTPase required for proper nuclear import of RNA polymerase II (RNAPII). May act at an RNAP assembly step prior to nuclear import.</text>
</comment>
<evidence type="ECO:0000313" key="7">
    <source>
        <dbReference type="Proteomes" id="UP000011081"/>
    </source>
</evidence>
<dbReference type="EC" id="3.6.5.-" evidence="5"/>
<evidence type="ECO:0000256" key="5">
    <source>
        <dbReference type="RuleBase" id="RU365059"/>
    </source>
</evidence>
<dbReference type="OMA" id="HEVCLEW"/>
<protein>
    <recommendedName>
        <fullName evidence="5">GPN-loop GTPase</fullName>
        <ecNumber evidence="5">3.6.5.-</ecNumber>
    </recommendedName>
</protein>
<dbReference type="GeneID" id="19878979"/>
<dbReference type="InterPro" id="IPR027417">
    <property type="entry name" value="P-loop_NTPase"/>
</dbReference>
<dbReference type="HOGENOM" id="CLU_037460_3_1_1"/>
<proteinExistence type="inferred from homology"/>
<dbReference type="VEuPathDB" id="MicrosporidiaDB:VCUG_01097"/>
<dbReference type="SUPFAM" id="SSF52540">
    <property type="entry name" value="P-loop containing nucleoside triphosphate hydrolases"/>
    <property type="match status" value="1"/>
</dbReference>
<evidence type="ECO:0000256" key="1">
    <source>
        <dbReference type="ARBA" id="ARBA00005290"/>
    </source>
</evidence>
<dbReference type="RefSeq" id="XP_008074116.1">
    <property type="nucleotide sequence ID" value="XM_008075925.1"/>
</dbReference>
<dbReference type="Pfam" id="PF03029">
    <property type="entry name" value="ATP_bind_1"/>
    <property type="match status" value="2"/>
</dbReference>
<dbReference type="GO" id="GO:0005525">
    <property type="term" value="F:GTP binding"/>
    <property type="evidence" value="ECO:0007669"/>
    <property type="project" value="UniProtKB-KW"/>
</dbReference>
<dbReference type="OrthoDB" id="243313at2759"/>
<keyword evidence="7" id="KW-1185">Reference proteome</keyword>
<dbReference type="STRING" id="948595.L2GUW2"/>
<dbReference type="GO" id="GO:0003924">
    <property type="term" value="F:GTPase activity"/>
    <property type="evidence" value="ECO:0007669"/>
    <property type="project" value="TreeGrafter"/>
</dbReference>
<dbReference type="GO" id="GO:0005634">
    <property type="term" value="C:nucleus"/>
    <property type="evidence" value="ECO:0007669"/>
    <property type="project" value="UniProtKB-SubCell"/>
</dbReference>
<dbReference type="PANTHER" id="PTHR21231:SF8">
    <property type="entry name" value="GPN-LOOP GTPASE 1"/>
    <property type="match status" value="1"/>
</dbReference>
<evidence type="ECO:0000256" key="2">
    <source>
        <dbReference type="ARBA" id="ARBA00022741"/>
    </source>
</evidence>
<comment type="subunit">
    <text evidence="5">Binds to RNA polymerase II.</text>
</comment>
<dbReference type="Proteomes" id="UP000011081">
    <property type="component" value="Unassembled WGS sequence"/>
</dbReference>
<name>L2GUW2_VAVCU</name>
<comment type="similarity">
    <text evidence="1 5">Belongs to the GPN-loop GTPase family.</text>
</comment>
<dbReference type="PANTHER" id="PTHR21231">
    <property type="entry name" value="XPA-BINDING PROTEIN 1-RELATED"/>
    <property type="match status" value="1"/>
</dbReference>
<keyword evidence="5" id="KW-0963">Cytoplasm</keyword>
<dbReference type="GO" id="GO:0005737">
    <property type="term" value="C:cytoplasm"/>
    <property type="evidence" value="ECO:0007669"/>
    <property type="project" value="UniProtKB-SubCell"/>
</dbReference>
<dbReference type="EMBL" id="GL877418">
    <property type="protein sequence ID" value="ELA47446.1"/>
    <property type="molecule type" value="Genomic_DNA"/>
</dbReference>
<keyword evidence="4 5" id="KW-0342">GTP-binding</keyword>
<dbReference type="InParanoid" id="L2GUW2"/>
<comment type="subcellular location">
    <subcellularLocation>
        <location evidence="5">Cytoplasm</location>
    </subcellularLocation>
    <subcellularLocation>
        <location evidence="5">Nucleus</location>
    </subcellularLocation>
</comment>
<dbReference type="AlphaFoldDB" id="L2GUW2"/>
<accession>L2GUW2</accession>
<gene>
    <name evidence="6" type="ORF">VCUG_01097</name>
</gene>
<dbReference type="FunCoup" id="L2GUW2">
    <property type="interactions" value="178"/>
</dbReference>
<evidence type="ECO:0000256" key="4">
    <source>
        <dbReference type="ARBA" id="ARBA00023134"/>
    </source>
</evidence>
<evidence type="ECO:0000313" key="6">
    <source>
        <dbReference type="EMBL" id="ELA47446.1"/>
    </source>
</evidence>
<dbReference type="InterPro" id="IPR004130">
    <property type="entry name" value="Gpn"/>
</dbReference>
<keyword evidence="3 5" id="KW-0378">Hydrolase</keyword>
<reference evidence="7" key="1">
    <citation type="submission" date="2011-03" db="EMBL/GenBank/DDBJ databases">
        <title>The genome sequence of Vavraia culicis strain floridensis.</title>
        <authorList>
            <consortium name="The Broad Institute Genome Sequencing Platform"/>
            <person name="Cuomo C."/>
            <person name="Becnel J."/>
            <person name="Sanscrainte N."/>
            <person name="Young S.K."/>
            <person name="Zeng Q."/>
            <person name="Gargeya S."/>
            <person name="Fitzgerald M."/>
            <person name="Haas B."/>
            <person name="Abouelleil A."/>
            <person name="Alvarado L."/>
            <person name="Arachchi H.M."/>
            <person name="Berlin A."/>
            <person name="Chapman S.B."/>
            <person name="Gearin G."/>
            <person name="Goldberg J."/>
            <person name="Griggs A."/>
            <person name="Gujja S."/>
            <person name="Hansen M."/>
            <person name="Heiman D."/>
            <person name="Howarth C."/>
            <person name="Larimer J."/>
            <person name="Lui A."/>
            <person name="MacDonald P.J.P."/>
            <person name="McCowen C."/>
            <person name="Montmayeur A."/>
            <person name="Murphy C."/>
            <person name="Neiman D."/>
            <person name="Pearson M."/>
            <person name="Priest M."/>
            <person name="Roberts A."/>
            <person name="Saif S."/>
            <person name="Shea T."/>
            <person name="Sisk P."/>
            <person name="Stolte C."/>
            <person name="Sykes S."/>
            <person name="Wortman J."/>
            <person name="Nusbaum C."/>
            <person name="Birren B."/>
        </authorList>
    </citation>
    <scope>NUCLEOTIDE SEQUENCE [LARGE SCALE GENOMIC DNA]</scope>
    <source>
        <strain evidence="7">floridensis</strain>
    </source>
</reference>
<dbReference type="Gene3D" id="3.40.50.300">
    <property type="entry name" value="P-loop containing nucleotide triphosphate hydrolases"/>
    <property type="match status" value="1"/>
</dbReference>
<organism evidence="6 7">
    <name type="scientific">Vavraia culicis (isolate floridensis)</name>
    <name type="common">Microsporidian parasite</name>
    <dbReference type="NCBI Taxonomy" id="948595"/>
    <lineage>
        <taxon>Eukaryota</taxon>
        <taxon>Fungi</taxon>
        <taxon>Fungi incertae sedis</taxon>
        <taxon>Microsporidia</taxon>
        <taxon>Pleistophoridae</taxon>
        <taxon>Vavraia</taxon>
    </lineage>
</organism>